<evidence type="ECO:0000313" key="5">
    <source>
        <dbReference type="EMBL" id="TFA97879.1"/>
    </source>
</evidence>
<keyword evidence="1" id="KW-0349">Heme</keyword>
<gene>
    <name evidence="5" type="ORF">CCMA1212_010393</name>
</gene>
<sequence length="515" mass="58373">MLGRTAQLRYDAPFLIDTGGYSSHSVSLADAILFALTVVVAWFISSSVCQYFRLRHFDGPLLAKVSNLWLFASVNGGRSYLDFWQATQKYGTIARVGLNDLVTDDPAFVKHMCNVKTEYRRSSWYDGMRFNPTSNNCLSTRDEIAHSALRSKMAAGYAGRDVDNIEPKIDNNIREFMRLLARYADTRTFVDLGRKVQYFTLDVISDIAYGAPFGFVETDTDVYEYIKTTEKNLPMVMVVTVFPWLLTLLNSPILKGLLPSTKDRLGFGRIMSIAKDVAAERFKPDAKDERDMLASFIRHGLTQTESESEILLQIAAGSDTTASAIRSTMLQMCSNPGILYKLRREIACADIAGDIISDSEARKLPYLQAVIKEGLRIFPPIAGLMSKEVPPQGDIWKGVFIPGGTRVGYSIWAITRREDIWGADALEFRPERWLHTLPEKVKEMESTLDLIFSYGRWLCLGRTIALIELNKVFVELIRRFDFTVCHPEKPWKVFNHGVFSQSQLWMHVTRTKEGD</sequence>
<proteinExistence type="predicted"/>
<keyword evidence="4" id="KW-1133">Transmembrane helix</keyword>
<evidence type="ECO:0000256" key="1">
    <source>
        <dbReference type="ARBA" id="ARBA00022617"/>
    </source>
</evidence>
<dbReference type="GeneID" id="300581890"/>
<evidence type="ECO:0000256" key="2">
    <source>
        <dbReference type="ARBA" id="ARBA00022723"/>
    </source>
</evidence>
<dbReference type="InterPro" id="IPR050121">
    <property type="entry name" value="Cytochrome_P450_monoxygenase"/>
</dbReference>
<keyword evidence="2" id="KW-0479">Metal-binding</keyword>
<name>A0ABY2GRL0_9HYPO</name>
<organism evidence="5 6">
    <name type="scientific">Trichoderma ghanense</name>
    <dbReference type="NCBI Taxonomy" id="65468"/>
    <lineage>
        <taxon>Eukaryota</taxon>
        <taxon>Fungi</taxon>
        <taxon>Dikarya</taxon>
        <taxon>Ascomycota</taxon>
        <taxon>Pezizomycotina</taxon>
        <taxon>Sordariomycetes</taxon>
        <taxon>Hypocreomycetidae</taxon>
        <taxon>Hypocreales</taxon>
        <taxon>Hypocreaceae</taxon>
        <taxon>Trichoderma</taxon>
    </lineage>
</organism>
<dbReference type="InterPro" id="IPR001128">
    <property type="entry name" value="Cyt_P450"/>
</dbReference>
<dbReference type="PANTHER" id="PTHR24305">
    <property type="entry name" value="CYTOCHROME P450"/>
    <property type="match status" value="1"/>
</dbReference>
<dbReference type="Proteomes" id="UP001642720">
    <property type="component" value="Unassembled WGS sequence"/>
</dbReference>
<evidence type="ECO:0008006" key="7">
    <source>
        <dbReference type="Google" id="ProtNLM"/>
    </source>
</evidence>
<dbReference type="SUPFAM" id="SSF48264">
    <property type="entry name" value="Cytochrome P450"/>
    <property type="match status" value="1"/>
</dbReference>
<dbReference type="CDD" id="cd11060">
    <property type="entry name" value="CYP57A1-like"/>
    <property type="match status" value="1"/>
</dbReference>
<keyword evidence="6" id="KW-1185">Reference proteome</keyword>
<dbReference type="PRINTS" id="PR00385">
    <property type="entry name" value="P450"/>
</dbReference>
<dbReference type="Gene3D" id="1.10.630.10">
    <property type="entry name" value="Cytochrome P450"/>
    <property type="match status" value="1"/>
</dbReference>
<comment type="caution">
    <text evidence="5">The sequence shown here is derived from an EMBL/GenBank/DDBJ whole genome shotgun (WGS) entry which is preliminary data.</text>
</comment>
<dbReference type="PANTHER" id="PTHR24305:SF168">
    <property type="entry name" value="P450, PUTATIVE (EUROFUNG)-RELATED"/>
    <property type="match status" value="1"/>
</dbReference>
<dbReference type="PRINTS" id="PR00463">
    <property type="entry name" value="EP450I"/>
</dbReference>
<dbReference type="InterPro" id="IPR002401">
    <property type="entry name" value="Cyt_P450_E_grp-I"/>
</dbReference>
<evidence type="ECO:0000313" key="6">
    <source>
        <dbReference type="Proteomes" id="UP001642720"/>
    </source>
</evidence>
<evidence type="ECO:0000256" key="4">
    <source>
        <dbReference type="SAM" id="Phobius"/>
    </source>
</evidence>
<dbReference type="InterPro" id="IPR036396">
    <property type="entry name" value="Cyt_P450_sf"/>
</dbReference>
<dbReference type="RefSeq" id="XP_073554081.1">
    <property type="nucleotide sequence ID" value="XM_073707440.1"/>
</dbReference>
<evidence type="ECO:0000256" key="3">
    <source>
        <dbReference type="ARBA" id="ARBA00023004"/>
    </source>
</evidence>
<reference evidence="5 6" key="1">
    <citation type="submission" date="2018-01" db="EMBL/GenBank/DDBJ databases">
        <title>Genome characterization of the sugarcane-associated fungus Trichoderma ghanense CCMA-1212 and their application in lignocelulose bioconversion.</title>
        <authorList>
            <person name="Steindorff A.S."/>
            <person name="Mendes T.D."/>
            <person name="Vilela E.S.D."/>
            <person name="Rodrigues D.S."/>
            <person name="Formighieri E.F."/>
            <person name="Melo I.S."/>
            <person name="Favaro L.C.L."/>
        </authorList>
    </citation>
    <scope>NUCLEOTIDE SEQUENCE [LARGE SCALE GENOMIC DNA]</scope>
    <source>
        <strain evidence="5 6">CCMA-1212</strain>
    </source>
</reference>
<keyword evidence="4" id="KW-0472">Membrane</keyword>
<keyword evidence="3" id="KW-0408">Iron</keyword>
<keyword evidence="4" id="KW-0812">Transmembrane</keyword>
<protein>
    <recommendedName>
        <fullName evidence="7">Cytochrome P450</fullName>
    </recommendedName>
</protein>
<accession>A0ABY2GRL0</accession>
<dbReference type="EMBL" id="PPTA01000026">
    <property type="protein sequence ID" value="TFA97879.1"/>
    <property type="molecule type" value="Genomic_DNA"/>
</dbReference>
<feature type="transmembrane region" description="Helical" evidence="4">
    <location>
        <begin position="31"/>
        <end position="52"/>
    </location>
</feature>
<dbReference type="Pfam" id="PF00067">
    <property type="entry name" value="p450"/>
    <property type="match status" value="1"/>
</dbReference>